<evidence type="ECO:0000313" key="2">
    <source>
        <dbReference type="EMBL" id="PGH08711.1"/>
    </source>
</evidence>
<name>A0A2B7XIV1_9EURO</name>
<organism evidence="2 3">
    <name type="scientific">Helicocarpus griseus UAMH5409</name>
    <dbReference type="NCBI Taxonomy" id="1447875"/>
    <lineage>
        <taxon>Eukaryota</taxon>
        <taxon>Fungi</taxon>
        <taxon>Dikarya</taxon>
        <taxon>Ascomycota</taxon>
        <taxon>Pezizomycotina</taxon>
        <taxon>Eurotiomycetes</taxon>
        <taxon>Eurotiomycetidae</taxon>
        <taxon>Onygenales</taxon>
        <taxon>Ajellomycetaceae</taxon>
        <taxon>Helicocarpus</taxon>
    </lineage>
</organism>
<evidence type="ECO:0000313" key="3">
    <source>
        <dbReference type="Proteomes" id="UP000223968"/>
    </source>
</evidence>
<accession>A0A2B7XIV1</accession>
<reference evidence="2 3" key="1">
    <citation type="submission" date="2017-10" db="EMBL/GenBank/DDBJ databases">
        <title>Comparative genomics in systemic dimorphic fungi from Ajellomycetaceae.</title>
        <authorList>
            <person name="Munoz J.F."/>
            <person name="Mcewen J.G."/>
            <person name="Clay O.K."/>
            <person name="Cuomo C.A."/>
        </authorList>
    </citation>
    <scope>NUCLEOTIDE SEQUENCE [LARGE SCALE GENOMIC DNA]</scope>
    <source>
        <strain evidence="2 3">UAMH5409</strain>
    </source>
</reference>
<gene>
    <name evidence="2" type="ORF">AJ79_05902</name>
</gene>
<keyword evidence="3" id="KW-1185">Reference proteome</keyword>
<dbReference type="AlphaFoldDB" id="A0A2B7XIV1"/>
<dbReference type="Proteomes" id="UP000223968">
    <property type="component" value="Unassembled WGS sequence"/>
</dbReference>
<comment type="caution">
    <text evidence="2">The sequence shown here is derived from an EMBL/GenBank/DDBJ whole genome shotgun (WGS) entry which is preliminary data.</text>
</comment>
<sequence>MVEIEIVITPNVDVGAIRPHAREAAQHTAPSRDHHVHVHFGMVSHSKHSLPDRPDAVSTIEASVPTQHAVT</sequence>
<dbReference type="EMBL" id="PDNB01000099">
    <property type="protein sequence ID" value="PGH08711.1"/>
    <property type="molecule type" value="Genomic_DNA"/>
</dbReference>
<proteinExistence type="predicted"/>
<protein>
    <submittedName>
        <fullName evidence="2">Uncharacterized protein</fullName>
    </submittedName>
</protein>
<feature type="region of interest" description="Disordered" evidence="1">
    <location>
        <begin position="44"/>
        <end position="71"/>
    </location>
</feature>
<evidence type="ECO:0000256" key="1">
    <source>
        <dbReference type="SAM" id="MobiDB-lite"/>
    </source>
</evidence>
<feature type="compositionally biased region" description="Polar residues" evidence="1">
    <location>
        <begin position="60"/>
        <end position="71"/>
    </location>
</feature>